<proteinExistence type="predicted"/>
<sequence>MKSPFPYLLAAMVLVSPTLKAELPALDEKPWFGYFIGVSERKFQFGITDKGEAILQPLNSRGEILSLFNPIKFDIEILEATPNGKDVSKQIISGSLESDSPATLDPSKPIVYRGKVTGDAAFQVAFLPERGGFSVTGKITDNGSLKNPLRFSIALRFDPYAKTKLDSPKKEEEHEKKIKRDTLSFTTKGGEREKFKLTESVSLSEKFPDGCSELSFEAEGYDGTEFTVAASGESKIVLESKSTEALWHGIELRWEMSAAADPATEKLIFTAK</sequence>
<organism evidence="2 3">
    <name type="scientific">Luteolibacter algae</name>
    <dbReference type="NCBI Taxonomy" id="454151"/>
    <lineage>
        <taxon>Bacteria</taxon>
        <taxon>Pseudomonadati</taxon>
        <taxon>Verrucomicrobiota</taxon>
        <taxon>Verrucomicrobiia</taxon>
        <taxon>Verrucomicrobiales</taxon>
        <taxon>Verrucomicrobiaceae</taxon>
        <taxon>Luteolibacter</taxon>
    </lineage>
</organism>
<comment type="caution">
    <text evidence="2">The sequence shown here is derived from an EMBL/GenBank/DDBJ whole genome shotgun (WGS) entry which is preliminary data.</text>
</comment>
<protein>
    <submittedName>
        <fullName evidence="2">Uncharacterized protein</fullName>
    </submittedName>
</protein>
<keyword evidence="1" id="KW-0732">Signal</keyword>
<feature type="chain" id="PRO_5046676330" evidence="1">
    <location>
        <begin position="22"/>
        <end position="272"/>
    </location>
</feature>
<evidence type="ECO:0000313" key="3">
    <source>
        <dbReference type="Proteomes" id="UP001597375"/>
    </source>
</evidence>
<evidence type="ECO:0000256" key="1">
    <source>
        <dbReference type="SAM" id="SignalP"/>
    </source>
</evidence>
<dbReference type="EMBL" id="JBHUIT010000034">
    <property type="protein sequence ID" value="MFD2258025.1"/>
    <property type="molecule type" value="Genomic_DNA"/>
</dbReference>
<gene>
    <name evidence="2" type="ORF">ACFSSA_15195</name>
</gene>
<feature type="signal peptide" evidence="1">
    <location>
        <begin position="1"/>
        <end position="21"/>
    </location>
</feature>
<reference evidence="3" key="1">
    <citation type="journal article" date="2019" name="Int. J. Syst. Evol. Microbiol.">
        <title>The Global Catalogue of Microorganisms (GCM) 10K type strain sequencing project: providing services to taxonomists for standard genome sequencing and annotation.</title>
        <authorList>
            <consortium name="The Broad Institute Genomics Platform"/>
            <consortium name="The Broad Institute Genome Sequencing Center for Infectious Disease"/>
            <person name="Wu L."/>
            <person name="Ma J."/>
        </authorList>
    </citation>
    <scope>NUCLEOTIDE SEQUENCE [LARGE SCALE GENOMIC DNA]</scope>
    <source>
        <strain evidence="3">CGMCC 4.7106</strain>
    </source>
</reference>
<keyword evidence="3" id="KW-1185">Reference proteome</keyword>
<dbReference type="RefSeq" id="WP_386821468.1">
    <property type="nucleotide sequence ID" value="NZ_JBHUIT010000034.1"/>
</dbReference>
<evidence type="ECO:0000313" key="2">
    <source>
        <dbReference type="EMBL" id="MFD2258025.1"/>
    </source>
</evidence>
<name>A0ABW5DF92_9BACT</name>
<dbReference type="Proteomes" id="UP001597375">
    <property type="component" value="Unassembled WGS sequence"/>
</dbReference>
<accession>A0ABW5DF92</accession>